<proteinExistence type="predicted"/>
<accession>A0ABT9NA51</accession>
<reference evidence="1 2" key="1">
    <citation type="submission" date="2023-07" db="EMBL/GenBank/DDBJ databases">
        <title>Sequencing the genomes of 1000 actinobacteria strains.</title>
        <authorList>
            <person name="Klenk H.-P."/>
        </authorList>
    </citation>
    <scope>NUCLEOTIDE SEQUENCE [LARGE SCALE GENOMIC DNA]</scope>
    <source>
        <strain evidence="1 2">DSM 102162</strain>
    </source>
</reference>
<dbReference type="Gene3D" id="3.40.50.1110">
    <property type="entry name" value="SGNH hydrolase"/>
    <property type="match status" value="1"/>
</dbReference>
<dbReference type="InterPro" id="IPR037460">
    <property type="entry name" value="SEST-like"/>
</dbReference>
<keyword evidence="2" id="KW-1185">Reference proteome</keyword>
<dbReference type="PANTHER" id="PTHR37981">
    <property type="entry name" value="LIPASE 2"/>
    <property type="match status" value="1"/>
</dbReference>
<dbReference type="PANTHER" id="PTHR37981:SF1">
    <property type="entry name" value="SGNH HYDROLASE-TYPE ESTERASE DOMAIN-CONTAINING PROTEIN"/>
    <property type="match status" value="1"/>
</dbReference>
<dbReference type="SUPFAM" id="SSF52266">
    <property type="entry name" value="SGNH hydrolase"/>
    <property type="match status" value="2"/>
</dbReference>
<sequence length="361" mass="38170">MKKIAIALVPLTVVTALIAVGWWIIAATRPGSTTSSKKEPLDVVLLGDSYASGNGAGEYTDTDCWRSPFNYGALVATALNARFTDASCSSAVLDSITSAPQKLGNFTHETRTFTITEANDPWKEWQERARSEGVCATKSANLDISMSLSAQSNHGNDYTATAWCSATNKTQVSAVTKTTDVVLVSIGGNDAGFAAIAAGCLTARSARACNVALSHAENYVSGEFRSELTRTLTGISEASGSNTQVFLVGYPTLLGNDHFTLGGTIAPKVDVSKRLTALQNAADQAGEAAAASAGANVHFVSTRSALAKHSFDPEAPEDSWIIGPFGTWNVREYFHPTREGWAAIASVVEKQVRETLQLPAK</sequence>
<evidence type="ECO:0000313" key="2">
    <source>
        <dbReference type="Proteomes" id="UP001235966"/>
    </source>
</evidence>
<dbReference type="RefSeq" id="WP_278057776.1">
    <property type="nucleotide sequence ID" value="NZ_CP121247.1"/>
</dbReference>
<protein>
    <submittedName>
        <fullName evidence="1">Lysophospholipase L1-like esterase</fullName>
    </submittedName>
</protein>
<dbReference type="Proteomes" id="UP001235966">
    <property type="component" value="Unassembled WGS sequence"/>
</dbReference>
<comment type="caution">
    <text evidence="1">The sequence shown here is derived from an EMBL/GenBank/DDBJ whole genome shotgun (WGS) entry which is preliminary data.</text>
</comment>
<organism evidence="1 2">
    <name type="scientific">Arcanobacterium wilhelmae</name>
    <dbReference type="NCBI Taxonomy" id="1803177"/>
    <lineage>
        <taxon>Bacteria</taxon>
        <taxon>Bacillati</taxon>
        <taxon>Actinomycetota</taxon>
        <taxon>Actinomycetes</taxon>
        <taxon>Actinomycetales</taxon>
        <taxon>Actinomycetaceae</taxon>
        <taxon>Arcanobacterium</taxon>
    </lineage>
</organism>
<name>A0ABT9NA51_9ACTO</name>
<dbReference type="InterPro" id="IPR036514">
    <property type="entry name" value="SGNH_hydro_sf"/>
</dbReference>
<gene>
    <name evidence="1" type="ORF">J2S49_000464</name>
</gene>
<dbReference type="CDD" id="cd01823">
    <property type="entry name" value="SEST_like"/>
    <property type="match status" value="1"/>
</dbReference>
<dbReference type="EMBL" id="JAUSQW010000001">
    <property type="protein sequence ID" value="MDP9800388.1"/>
    <property type="molecule type" value="Genomic_DNA"/>
</dbReference>
<evidence type="ECO:0000313" key="1">
    <source>
        <dbReference type="EMBL" id="MDP9800388.1"/>
    </source>
</evidence>